<evidence type="ECO:0000259" key="10">
    <source>
        <dbReference type="PROSITE" id="PS51753"/>
    </source>
</evidence>
<dbReference type="PROSITE" id="PS50192">
    <property type="entry name" value="T_SNARE"/>
    <property type="match status" value="1"/>
</dbReference>
<feature type="transmembrane region" description="Helical" evidence="6">
    <location>
        <begin position="301"/>
        <end position="322"/>
    </location>
</feature>
<dbReference type="SUPFAM" id="SSF58104">
    <property type="entry name" value="Methyl-accepting chemotaxis protein (MCP) signaling domain"/>
    <property type="match status" value="1"/>
</dbReference>
<evidence type="ECO:0000313" key="11">
    <source>
        <dbReference type="EMBL" id="TDQ85499.1"/>
    </source>
</evidence>
<sequence length="672" mass="70656">MMQTLLGRFSVSGRIGLGFGAVLVVLVAFIAFAFLALQEIRASIDEFARISTNTLTVQRIDRNVVDLRRNVLALIRENRAEAADAARSLIADLKEVIQQRVANTKSAERKAMLEEMAALVAQYGDAFEQVAAAKAARDTIENEQLAPFGQQATKIVAAVMGDAMANNDFRGAAYAGVAMEKLLLARIGAARYVTTGDPKMIDMAKSSLTALKLEVKTLQEKLFSPGHRNQINRAAKVMEDYGAALLALAEKAGEMNMLTDERLTPLAERFAEISLATLQSQTQSLEEVQGDLAQVIATTTAVLLGVALGAVLLGGTIAWAIGRSISQPVRRMSATMTELARGNLEVEIPARDNRDEIGDMARNVMVFKDALVTQRAADAAARTDAEAKLKRAQALDGLISAFEGRVGDLVRRLDGAAGDLKRSAETMSATAEQTNRQSNAVAGAAEAATANVQTVAAATEELTSSISEIGRQVNQSTTIAQRAVEQATRTNAQVQGLANSARAIGDVVSLITEIASQTNLLALNATIEAARAGEAGKGFAVVASEVKNLAGQTGKATEEIGAKVAEIQAATDQSVAAIHEIAKVIEEISQISTTIAAAVEEQSAATAEIARNVEQASEGTGQVTGNIASVTQAADETGRAAGEVLGAATELGQQSTTLNSEVSRFIAEVRAI</sequence>
<dbReference type="GO" id="GO:0007165">
    <property type="term" value="P:signal transduction"/>
    <property type="evidence" value="ECO:0007669"/>
    <property type="project" value="UniProtKB-KW"/>
</dbReference>
<evidence type="ECO:0000256" key="2">
    <source>
        <dbReference type="ARBA" id="ARBA00022519"/>
    </source>
</evidence>
<dbReference type="PANTHER" id="PTHR32089:SF112">
    <property type="entry name" value="LYSOZYME-LIKE PROTEIN-RELATED"/>
    <property type="match status" value="1"/>
</dbReference>
<comment type="similarity">
    <text evidence="4">Belongs to the methyl-accepting chemotaxis (MCP) protein family.</text>
</comment>
<feature type="domain" description="Methyl-accepting transducer" evidence="7">
    <location>
        <begin position="416"/>
        <end position="652"/>
    </location>
</feature>
<evidence type="ECO:0000259" key="9">
    <source>
        <dbReference type="PROSITE" id="PS50885"/>
    </source>
</evidence>
<name>A0A4R6WZ17_9PROT</name>
<dbReference type="PROSITE" id="PS51753">
    <property type="entry name" value="HBM"/>
    <property type="match status" value="1"/>
</dbReference>
<dbReference type="RefSeq" id="WP_133611718.1">
    <property type="nucleotide sequence ID" value="NZ_SNYW01000002.1"/>
</dbReference>
<gene>
    <name evidence="11" type="ORF">A8950_0286</name>
</gene>
<keyword evidence="6" id="KW-0812">Transmembrane</keyword>
<evidence type="ECO:0000256" key="6">
    <source>
        <dbReference type="SAM" id="Phobius"/>
    </source>
</evidence>
<organism evidence="11 12">
    <name type="scientific">Dongia mobilis</name>
    <dbReference type="NCBI Taxonomy" id="578943"/>
    <lineage>
        <taxon>Bacteria</taxon>
        <taxon>Pseudomonadati</taxon>
        <taxon>Pseudomonadota</taxon>
        <taxon>Alphaproteobacteria</taxon>
        <taxon>Rhodospirillales</taxon>
        <taxon>Dongiaceae</taxon>
        <taxon>Dongia</taxon>
    </lineage>
</organism>
<dbReference type="OrthoDB" id="3378718at2"/>
<keyword evidence="6" id="KW-1133">Transmembrane helix</keyword>
<keyword evidence="12" id="KW-1185">Reference proteome</keyword>
<proteinExistence type="inferred from homology"/>
<evidence type="ECO:0000256" key="5">
    <source>
        <dbReference type="PROSITE-ProRule" id="PRU00284"/>
    </source>
</evidence>
<dbReference type="PANTHER" id="PTHR32089">
    <property type="entry name" value="METHYL-ACCEPTING CHEMOTAXIS PROTEIN MCPB"/>
    <property type="match status" value="1"/>
</dbReference>
<dbReference type="GO" id="GO:0005886">
    <property type="term" value="C:plasma membrane"/>
    <property type="evidence" value="ECO:0007669"/>
    <property type="project" value="UniProtKB-SubCell"/>
</dbReference>
<keyword evidence="6" id="KW-0472">Membrane</keyword>
<keyword evidence="2" id="KW-1003">Cell membrane</keyword>
<dbReference type="InterPro" id="IPR000727">
    <property type="entry name" value="T_SNARE_dom"/>
</dbReference>
<dbReference type="CDD" id="cd06225">
    <property type="entry name" value="HAMP"/>
    <property type="match status" value="1"/>
</dbReference>
<keyword evidence="3 5" id="KW-0807">Transducer</keyword>
<accession>A0A4R6WZ17</accession>
<evidence type="ECO:0000259" key="8">
    <source>
        <dbReference type="PROSITE" id="PS50192"/>
    </source>
</evidence>
<evidence type="ECO:0000256" key="4">
    <source>
        <dbReference type="ARBA" id="ARBA00029447"/>
    </source>
</evidence>
<dbReference type="Pfam" id="PF00672">
    <property type="entry name" value="HAMP"/>
    <property type="match status" value="1"/>
</dbReference>
<dbReference type="Pfam" id="PF00015">
    <property type="entry name" value="MCPsignal"/>
    <property type="match status" value="1"/>
</dbReference>
<evidence type="ECO:0000256" key="1">
    <source>
        <dbReference type="ARBA" id="ARBA00004429"/>
    </source>
</evidence>
<evidence type="ECO:0000259" key="7">
    <source>
        <dbReference type="PROSITE" id="PS50111"/>
    </source>
</evidence>
<feature type="transmembrane region" description="Helical" evidence="6">
    <location>
        <begin position="12"/>
        <end position="37"/>
    </location>
</feature>
<protein>
    <submittedName>
        <fullName evidence="11">Methyl-accepting chemotaxis protein</fullName>
    </submittedName>
</protein>
<dbReference type="PROSITE" id="PS50885">
    <property type="entry name" value="HAMP"/>
    <property type="match status" value="1"/>
</dbReference>
<comment type="subcellular location">
    <subcellularLocation>
        <location evidence="1">Cell inner membrane</location>
        <topology evidence="1">Multi-pass membrane protein</topology>
    </subcellularLocation>
</comment>
<dbReference type="Proteomes" id="UP000295783">
    <property type="component" value="Unassembled WGS sequence"/>
</dbReference>
<feature type="domain" description="T-SNARE coiled-coil homology" evidence="8">
    <location>
        <begin position="568"/>
        <end position="630"/>
    </location>
</feature>
<feature type="domain" description="HAMP" evidence="9">
    <location>
        <begin position="323"/>
        <end position="376"/>
    </location>
</feature>
<dbReference type="EMBL" id="SNYW01000002">
    <property type="protein sequence ID" value="TDQ85499.1"/>
    <property type="molecule type" value="Genomic_DNA"/>
</dbReference>
<comment type="caution">
    <text evidence="11">The sequence shown here is derived from an EMBL/GenBank/DDBJ whole genome shotgun (WGS) entry which is preliminary data.</text>
</comment>
<evidence type="ECO:0000313" key="12">
    <source>
        <dbReference type="Proteomes" id="UP000295783"/>
    </source>
</evidence>
<keyword evidence="2" id="KW-0997">Cell inner membrane</keyword>
<dbReference type="SMART" id="SM00304">
    <property type="entry name" value="HAMP"/>
    <property type="match status" value="1"/>
</dbReference>
<dbReference type="SMART" id="SM00283">
    <property type="entry name" value="MA"/>
    <property type="match status" value="1"/>
</dbReference>
<dbReference type="PROSITE" id="PS50111">
    <property type="entry name" value="CHEMOTAXIS_TRANSDUC_2"/>
    <property type="match status" value="1"/>
</dbReference>
<dbReference type="Gene3D" id="6.10.340.10">
    <property type="match status" value="1"/>
</dbReference>
<dbReference type="InterPro" id="IPR003660">
    <property type="entry name" value="HAMP_dom"/>
</dbReference>
<dbReference type="InterPro" id="IPR004089">
    <property type="entry name" value="MCPsignal_dom"/>
</dbReference>
<dbReference type="InterPro" id="IPR032255">
    <property type="entry name" value="HBM"/>
</dbReference>
<reference evidence="11 12" key="1">
    <citation type="submission" date="2019-03" db="EMBL/GenBank/DDBJ databases">
        <title>Genomic Encyclopedia of Type Strains, Phase III (KMG-III): the genomes of soil and plant-associated and newly described type strains.</title>
        <authorList>
            <person name="Whitman W."/>
        </authorList>
    </citation>
    <scope>NUCLEOTIDE SEQUENCE [LARGE SCALE GENOMIC DNA]</scope>
    <source>
        <strain evidence="11 12">CGMCC 1.7660</strain>
    </source>
</reference>
<dbReference type="AlphaFoldDB" id="A0A4R6WZ17"/>
<evidence type="ECO:0000256" key="3">
    <source>
        <dbReference type="ARBA" id="ARBA00023224"/>
    </source>
</evidence>
<dbReference type="Gene3D" id="1.10.287.950">
    <property type="entry name" value="Methyl-accepting chemotaxis protein"/>
    <property type="match status" value="1"/>
</dbReference>
<dbReference type="SMART" id="SM01358">
    <property type="entry name" value="HBM"/>
    <property type="match status" value="1"/>
</dbReference>
<feature type="domain" description="HBM" evidence="10">
    <location>
        <begin position="49"/>
        <end position="289"/>
    </location>
</feature>